<feature type="compositionally biased region" description="Low complexity" evidence="1">
    <location>
        <begin position="258"/>
        <end position="276"/>
    </location>
</feature>
<organism evidence="2">
    <name type="scientific">viral metagenome</name>
    <dbReference type="NCBI Taxonomy" id="1070528"/>
    <lineage>
        <taxon>unclassified sequences</taxon>
        <taxon>metagenomes</taxon>
        <taxon>organismal metagenomes</taxon>
    </lineage>
</organism>
<reference evidence="2" key="1">
    <citation type="journal article" date="2020" name="Nature">
        <title>Giant virus diversity and host interactions through global metagenomics.</title>
        <authorList>
            <person name="Schulz F."/>
            <person name="Roux S."/>
            <person name="Paez-Espino D."/>
            <person name="Jungbluth S."/>
            <person name="Walsh D.A."/>
            <person name="Denef V.J."/>
            <person name="McMahon K.D."/>
            <person name="Konstantinidis K.T."/>
            <person name="Eloe-Fadrosh E.A."/>
            <person name="Kyrpides N.C."/>
            <person name="Woyke T."/>
        </authorList>
    </citation>
    <scope>NUCLEOTIDE SEQUENCE</scope>
    <source>
        <strain evidence="2">GVMAG-S-1041349-163</strain>
    </source>
</reference>
<dbReference type="AlphaFoldDB" id="A0A6C0JVG0"/>
<sequence length="276" mass="32652">MSLSERSVFEKIKKCKNEELTLTKEFTKDELYRIILNCKQQKYKNIDEEDIWEGLSTETATDMIKKYFGHLNVEKSIHIAWNEFLFKELNIDTNIDASIIVLKKMLGFENSFARFQIIFDDTMFYMVKKRKNIARLGRLLSWLWINVKKYCSKNCNLEINKDMIETILNDSFFKGYKTLNEFISEISPRYFKKDKRVEDIYKPKTGPSKKVSRQVSRRISKNPKKTTLERTQIKKSYRRPLKKRTLIPKENNLESRQESSNGESSNGESSNGESLD</sequence>
<feature type="region of interest" description="Disordered" evidence="1">
    <location>
        <begin position="202"/>
        <end position="276"/>
    </location>
</feature>
<evidence type="ECO:0000256" key="1">
    <source>
        <dbReference type="SAM" id="MobiDB-lite"/>
    </source>
</evidence>
<dbReference type="EMBL" id="MN740691">
    <property type="protein sequence ID" value="QHU07888.1"/>
    <property type="molecule type" value="Genomic_DNA"/>
</dbReference>
<accession>A0A6C0JVG0</accession>
<proteinExistence type="predicted"/>
<evidence type="ECO:0000313" key="2">
    <source>
        <dbReference type="EMBL" id="QHU07888.1"/>
    </source>
</evidence>
<feature type="compositionally biased region" description="Basic residues" evidence="1">
    <location>
        <begin position="233"/>
        <end position="246"/>
    </location>
</feature>
<feature type="compositionally biased region" description="Basic residues" evidence="1">
    <location>
        <begin position="210"/>
        <end position="224"/>
    </location>
</feature>
<protein>
    <submittedName>
        <fullName evidence="2">Uncharacterized protein</fullName>
    </submittedName>
</protein>
<name>A0A6C0JVG0_9ZZZZ</name>